<dbReference type="InterPro" id="IPR057326">
    <property type="entry name" value="KR_dom"/>
</dbReference>
<dbReference type="GO" id="GO:0032787">
    <property type="term" value="P:monocarboxylic acid metabolic process"/>
    <property type="evidence" value="ECO:0007669"/>
    <property type="project" value="UniProtKB-ARBA"/>
</dbReference>
<dbReference type="PRINTS" id="PR00081">
    <property type="entry name" value="GDHRDH"/>
</dbReference>
<gene>
    <name evidence="3" type="ORF">NK6_2096</name>
</gene>
<dbReference type="NCBIfam" id="NF005559">
    <property type="entry name" value="PRK07231.1"/>
    <property type="match status" value="1"/>
</dbReference>
<accession>A0A0E4FRR6</accession>
<evidence type="ECO:0000313" key="3">
    <source>
        <dbReference type="EMBL" id="BAR55278.1"/>
    </source>
</evidence>
<feature type="domain" description="Ketoreductase" evidence="2">
    <location>
        <begin position="21"/>
        <end position="205"/>
    </location>
</feature>
<dbReference type="AlphaFoldDB" id="A0A0E4FRR6"/>
<dbReference type="InterPro" id="IPR002347">
    <property type="entry name" value="SDR_fam"/>
</dbReference>
<dbReference type="InterPro" id="IPR050259">
    <property type="entry name" value="SDR"/>
</dbReference>
<dbReference type="SMART" id="SM00822">
    <property type="entry name" value="PKS_KR"/>
    <property type="match status" value="1"/>
</dbReference>
<sequence length="263" mass="26924">MNIGIPPNNGRHAMTKRLEGKVALVTGASKGIGAEISARLAAEGAAVAVNYSSSKQAADRVVAAIIAKGGKAVAVHGNLADAKDVKSVVAETVKAFGAIDILVNNAGVYEFASLEAITPEHFHKHFDLNVLGLLLVSGEAAKHFNANGGSIINISSGVSTIAPANTAVYTATKASVDAISSVLSKELASRKIRVNAVNPGMIATEGVVSAGLHEGDMRTWIESTTPLGRIGKVEEIAAAVAFFASDDASYVTGETLHVTGGLR</sequence>
<protein>
    <submittedName>
        <fullName evidence="3">Putative oxidoreductase protein</fullName>
    </submittedName>
</protein>
<dbReference type="PANTHER" id="PTHR42879:SF2">
    <property type="entry name" value="3-OXOACYL-[ACYL-CARRIER-PROTEIN] REDUCTASE FABG"/>
    <property type="match status" value="1"/>
</dbReference>
<dbReference type="PRINTS" id="PR00080">
    <property type="entry name" value="SDRFAMILY"/>
</dbReference>
<evidence type="ECO:0000313" key="4">
    <source>
        <dbReference type="Proteomes" id="UP000063308"/>
    </source>
</evidence>
<dbReference type="InterPro" id="IPR020904">
    <property type="entry name" value="Sc_DH/Rdtase_CS"/>
</dbReference>
<dbReference type="PROSITE" id="PS00061">
    <property type="entry name" value="ADH_SHORT"/>
    <property type="match status" value="1"/>
</dbReference>
<dbReference type="Proteomes" id="UP000063308">
    <property type="component" value="Chromosome"/>
</dbReference>
<dbReference type="InterPro" id="IPR036291">
    <property type="entry name" value="NAD(P)-bd_dom_sf"/>
</dbReference>
<name>A0A0E4FRR6_9BRAD</name>
<evidence type="ECO:0000259" key="2">
    <source>
        <dbReference type="SMART" id="SM00822"/>
    </source>
</evidence>
<reference evidence="3 4" key="1">
    <citation type="submission" date="2014-11" db="EMBL/GenBank/DDBJ databases">
        <title>Symbiosis island explosion on the genome of extra-slow-growing strains of soybean bradyrhizobia with massive insertion sequences.</title>
        <authorList>
            <person name="Iida T."/>
            <person name="Minamisawa K."/>
        </authorList>
    </citation>
    <scope>NUCLEOTIDE SEQUENCE [LARGE SCALE GENOMIC DNA]</scope>
    <source>
        <strain evidence="3 4">NK6</strain>
    </source>
</reference>
<evidence type="ECO:0000256" key="1">
    <source>
        <dbReference type="ARBA" id="ARBA00006484"/>
    </source>
</evidence>
<dbReference type="SUPFAM" id="SSF51735">
    <property type="entry name" value="NAD(P)-binding Rossmann-fold domains"/>
    <property type="match status" value="1"/>
</dbReference>
<organism evidence="3 4">
    <name type="scientific">Bradyrhizobium diazoefficiens</name>
    <dbReference type="NCBI Taxonomy" id="1355477"/>
    <lineage>
        <taxon>Bacteria</taxon>
        <taxon>Pseudomonadati</taxon>
        <taxon>Pseudomonadota</taxon>
        <taxon>Alphaproteobacteria</taxon>
        <taxon>Hyphomicrobiales</taxon>
        <taxon>Nitrobacteraceae</taxon>
        <taxon>Bradyrhizobium</taxon>
    </lineage>
</organism>
<proteinExistence type="inferred from homology"/>
<dbReference type="EMBL" id="AP014685">
    <property type="protein sequence ID" value="BAR55278.1"/>
    <property type="molecule type" value="Genomic_DNA"/>
</dbReference>
<dbReference type="PANTHER" id="PTHR42879">
    <property type="entry name" value="3-OXOACYL-(ACYL-CARRIER-PROTEIN) REDUCTASE"/>
    <property type="match status" value="1"/>
</dbReference>
<comment type="similarity">
    <text evidence="1">Belongs to the short-chain dehydrogenases/reductases (SDR) family.</text>
</comment>
<dbReference type="Gene3D" id="3.40.50.720">
    <property type="entry name" value="NAD(P)-binding Rossmann-like Domain"/>
    <property type="match status" value="1"/>
</dbReference>
<dbReference type="FunFam" id="3.40.50.720:FF:000084">
    <property type="entry name" value="Short-chain dehydrogenase reductase"/>
    <property type="match status" value="1"/>
</dbReference>
<dbReference type="Pfam" id="PF13561">
    <property type="entry name" value="adh_short_C2"/>
    <property type="match status" value="1"/>
</dbReference>